<proteinExistence type="predicted"/>
<organism evidence="1 2">
    <name type="scientific">Nitzschia inconspicua</name>
    <dbReference type="NCBI Taxonomy" id="303405"/>
    <lineage>
        <taxon>Eukaryota</taxon>
        <taxon>Sar</taxon>
        <taxon>Stramenopiles</taxon>
        <taxon>Ochrophyta</taxon>
        <taxon>Bacillariophyta</taxon>
        <taxon>Bacillariophyceae</taxon>
        <taxon>Bacillariophycidae</taxon>
        <taxon>Bacillariales</taxon>
        <taxon>Bacillariaceae</taxon>
        <taxon>Nitzschia</taxon>
    </lineage>
</organism>
<evidence type="ECO:0000313" key="2">
    <source>
        <dbReference type="Proteomes" id="UP000693970"/>
    </source>
</evidence>
<reference evidence="1" key="2">
    <citation type="submission" date="2021-04" db="EMBL/GenBank/DDBJ databases">
        <authorList>
            <person name="Podell S."/>
        </authorList>
    </citation>
    <scope>NUCLEOTIDE SEQUENCE</scope>
    <source>
        <strain evidence="1">Hildebrandi</strain>
    </source>
</reference>
<gene>
    <name evidence="1" type="ORF">IV203_016743</name>
</gene>
<protein>
    <submittedName>
        <fullName evidence="1">Uncharacterized protein</fullName>
    </submittedName>
</protein>
<sequence length="237" mass="26887">MKRQVVSSAALQSSIFRWWENCGEPVIRRALAGTLEDAADVYASDAVNQDAFIITPSDRRAVLRSFALIGRFWDINMLSLEKPTIKEASNIPFTTSNAKQIRTSGLPPFTAVATIRYTFSQRLKSLSWLPWLSHYHGFIRLYLQKRSSKPCHNNDWKIVHHDDRILLTRNGYDKDCIATTTTLTDVLDSILFFQHFRIAHGRVVHKLALSKNSSFGISVLLRNNSTAIDLDDPIGLL</sequence>
<accession>A0A9K3KQC8</accession>
<evidence type="ECO:0000313" key="1">
    <source>
        <dbReference type="EMBL" id="KAG7348038.1"/>
    </source>
</evidence>
<dbReference type="AlphaFoldDB" id="A0A9K3KQC8"/>
<keyword evidence="2" id="KW-1185">Reference proteome</keyword>
<comment type="caution">
    <text evidence="1">The sequence shown here is derived from an EMBL/GenBank/DDBJ whole genome shotgun (WGS) entry which is preliminary data.</text>
</comment>
<dbReference type="Proteomes" id="UP000693970">
    <property type="component" value="Unassembled WGS sequence"/>
</dbReference>
<name>A0A9K3KQC8_9STRA</name>
<dbReference type="EMBL" id="JAGRRH010000020">
    <property type="protein sequence ID" value="KAG7348038.1"/>
    <property type="molecule type" value="Genomic_DNA"/>
</dbReference>
<reference evidence="1" key="1">
    <citation type="journal article" date="2021" name="Sci. Rep.">
        <title>Diploid genomic architecture of Nitzschia inconspicua, an elite biomass production diatom.</title>
        <authorList>
            <person name="Oliver A."/>
            <person name="Podell S."/>
            <person name="Pinowska A."/>
            <person name="Traller J.C."/>
            <person name="Smith S.R."/>
            <person name="McClure R."/>
            <person name="Beliaev A."/>
            <person name="Bohutskyi P."/>
            <person name="Hill E.A."/>
            <person name="Rabines A."/>
            <person name="Zheng H."/>
            <person name="Allen L.Z."/>
            <person name="Kuo A."/>
            <person name="Grigoriev I.V."/>
            <person name="Allen A.E."/>
            <person name="Hazlebeck D."/>
            <person name="Allen E.E."/>
        </authorList>
    </citation>
    <scope>NUCLEOTIDE SEQUENCE</scope>
    <source>
        <strain evidence="1">Hildebrandi</strain>
    </source>
</reference>